<protein>
    <submittedName>
        <fullName evidence="2">Uncharacterized protein</fullName>
    </submittedName>
</protein>
<reference evidence="2" key="1">
    <citation type="submission" date="2023-10" db="EMBL/GenBank/DDBJ databases">
        <authorList>
            <person name="Chen Y."/>
            <person name="Shah S."/>
            <person name="Dougan E. K."/>
            <person name="Thang M."/>
            <person name="Chan C."/>
        </authorList>
    </citation>
    <scope>NUCLEOTIDE SEQUENCE [LARGE SCALE GENOMIC DNA]</scope>
</reference>
<feature type="compositionally biased region" description="Polar residues" evidence="1">
    <location>
        <begin position="290"/>
        <end position="300"/>
    </location>
</feature>
<keyword evidence="3" id="KW-1185">Reference proteome</keyword>
<evidence type="ECO:0000313" key="3">
    <source>
        <dbReference type="Proteomes" id="UP001189429"/>
    </source>
</evidence>
<dbReference type="EMBL" id="CAUYUJ010017226">
    <property type="protein sequence ID" value="CAK0872989.1"/>
    <property type="molecule type" value="Genomic_DNA"/>
</dbReference>
<dbReference type="Proteomes" id="UP001189429">
    <property type="component" value="Unassembled WGS sequence"/>
</dbReference>
<accession>A0ABN9VIG0</accession>
<name>A0ABN9VIG0_9DINO</name>
<evidence type="ECO:0000313" key="2">
    <source>
        <dbReference type="EMBL" id="CAK0872989.1"/>
    </source>
</evidence>
<proteinExistence type="predicted"/>
<feature type="non-terminal residue" evidence="2">
    <location>
        <position position="317"/>
    </location>
</feature>
<feature type="non-terminal residue" evidence="2">
    <location>
        <position position="1"/>
    </location>
</feature>
<feature type="compositionally biased region" description="Basic and acidic residues" evidence="1">
    <location>
        <begin position="301"/>
        <end position="311"/>
    </location>
</feature>
<sequence>AFAPACDASATELCSRVAFGFSEAAPSAQAFIQSVKECEIYAAPFKTKVAAWAGKYDLQTTCRQLNMYSLPAEPRTSDSVEKAVTNMLKAFQAVREEWDFWATAIAHSTVAVVSGMWLLPGAALTVPGAWANHLEPVPMESEAEKAELLKYPEDGKRLRALIVSEIQRQHGVLAAKTPKTTPVAAGAKTAFKKVSFASDSSEEDHPTPETFEKTEVELVFDLLSELCDKDMPIDAGDIASELSHMDTVKDRLNQLLEVEPAAADILAPLVPVFKRRGKDLKKLQQREQQKVQSTEAVFSNTKKDTARRAEADAEECE</sequence>
<organism evidence="2 3">
    <name type="scientific">Prorocentrum cordatum</name>
    <dbReference type="NCBI Taxonomy" id="2364126"/>
    <lineage>
        <taxon>Eukaryota</taxon>
        <taxon>Sar</taxon>
        <taxon>Alveolata</taxon>
        <taxon>Dinophyceae</taxon>
        <taxon>Prorocentrales</taxon>
        <taxon>Prorocentraceae</taxon>
        <taxon>Prorocentrum</taxon>
    </lineage>
</organism>
<evidence type="ECO:0000256" key="1">
    <source>
        <dbReference type="SAM" id="MobiDB-lite"/>
    </source>
</evidence>
<comment type="caution">
    <text evidence="2">The sequence shown here is derived from an EMBL/GenBank/DDBJ whole genome shotgun (WGS) entry which is preliminary data.</text>
</comment>
<feature type="region of interest" description="Disordered" evidence="1">
    <location>
        <begin position="283"/>
        <end position="317"/>
    </location>
</feature>
<gene>
    <name evidence="2" type="ORF">PCOR1329_LOCUS58299</name>
</gene>